<comment type="caution">
    <text evidence="1">The sequence shown here is derived from an EMBL/GenBank/DDBJ whole genome shotgun (WGS) entry which is preliminary data.</text>
</comment>
<dbReference type="EMBL" id="MNCJ02000325">
    <property type="protein sequence ID" value="KAF5786862.1"/>
    <property type="molecule type" value="Genomic_DNA"/>
</dbReference>
<gene>
    <name evidence="1" type="ORF">HanXRQr2_Chr10g0446141</name>
</gene>
<keyword evidence="2" id="KW-1185">Reference proteome</keyword>
<sequence>MKMHLFTSLVPKCRLLYRRVEFIDKKTYNISKHMFLANPITVAGRSVLKSSVDLLIFIRILLFSETVAIKSSYKMS</sequence>
<dbReference type="Proteomes" id="UP000215914">
    <property type="component" value="Unassembled WGS sequence"/>
</dbReference>
<evidence type="ECO:0000313" key="2">
    <source>
        <dbReference type="Proteomes" id="UP000215914"/>
    </source>
</evidence>
<dbReference type="Gramene" id="mRNA:HanXRQr2_Chr10g0446141">
    <property type="protein sequence ID" value="CDS:HanXRQr2_Chr10g0446141.1"/>
    <property type="gene ID" value="HanXRQr2_Chr10g0446141"/>
</dbReference>
<organism evidence="1 2">
    <name type="scientific">Helianthus annuus</name>
    <name type="common">Common sunflower</name>
    <dbReference type="NCBI Taxonomy" id="4232"/>
    <lineage>
        <taxon>Eukaryota</taxon>
        <taxon>Viridiplantae</taxon>
        <taxon>Streptophyta</taxon>
        <taxon>Embryophyta</taxon>
        <taxon>Tracheophyta</taxon>
        <taxon>Spermatophyta</taxon>
        <taxon>Magnoliopsida</taxon>
        <taxon>eudicotyledons</taxon>
        <taxon>Gunneridae</taxon>
        <taxon>Pentapetalae</taxon>
        <taxon>asterids</taxon>
        <taxon>campanulids</taxon>
        <taxon>Asterales</taxon>
        <taxon>Asteraceae</taxon>
        <taxon>Asteroideae</taxon>
        <taxon>Heliantheae alliance</taxon>
        <taxon>Heliantheae</taxon>
        <taxon>Helianthus</taxon>
    </lineage>
</organism>
<evidence type="ECO:0000313" key="1">
    <source>
        <dbReference type="EMBL" id="KAF5786862.1"/>
    </source>
</evidence>
<proteinExistence type="predicted"/>
<reference evidence="1" key="1">
    <citation type="journal article" date="2017" name="Nature">
        <title>The sunflower genome provides insights into oil metabolism, flowering and Asterid evolution.</title>
        <authorList>
            <person name="Badouin H."/>
            <person name="Gouzy J."/>
            <person name="Grassa C.J."/>
            <person name="Murat F."/>
            <person name="Staton S.E."/>
            <person name="Cottret L."/>
            <person name="Lelandais-Briere C."/>
            <person name="Owens G.L."/>
            <person name="Carrere S."/>
            <person name="Mayjonade B."/>
            <person name="Legrand L."/>
            <person name="Gill N."/>
            <person name="Kane N.C."/>
            <person name="Bowers J.E."/>
            <person name="Hubner S."/>
            <person name="Bellec A."/>
            <person name="Berard A."/>
            <person name="Berges H."/>
            <person name="Blanchet N."/>
            <person name="Boniface M.C."/>
            <person name="Brunel D."/>
            <person name="Catrice O."/>
            <person name="Chaidir N."/>
            <person name="Claudel C."/>
            <person name="Donnadieu C."/>
            <person name="Faraut T."/>
            <person name="Fievet G."/>
            <person name="Helmstetter N."/>
            <person name="King M."/>
            <person name="Knapp S.J."/>
            <person name="Lai Z."/>
            <person name="Le Paslier M.C."/>
            <person name="Lippi Y."/>
            <person name="Lorenzon L."/>
            <person name="Mandel J.R."/>
            <person name="Marage G."/>
            <person name="Marchand G."/>
            <person name="Marquand E."/>
            <person name="Bret-Mestries E."/>
            <person name="Morien E."/>
            <person name="Nambeesan S."/>
            <person name="Nguyen T."/>
            <person name="Pegot-Espagnet P."/>
            <person name="Pouilly N."/>
            <person name="Raftis F."/>
            <person name="Sallet E."/>
            <person name="Schiex T."/>
            <person name="Thomas J."/>
            <person name="Vandecasteele C."/>
            <person name="Vares D."/>
            <person name="Vear F."/>
            <person name="Vautrin S."/>
            <person name="Crespi M."/>
            <person name="Mangin B."/>
            <person name="Burke J.M."/>
            <person name="Salse J."/>
            <person name="Munos S."/>
            <person name="Vincourt P."/>
            <person name="Rieseberg L.H."/>
            <person name="Langlade N.B."/>
        </authorList>
    </citation>
    <scope>NUCLEOTIDE SEQUENCE</scope>
    <source>
        <tissue evidence="1">Leaves</tissue>
    </source>
</reference>
<accession>A0A9K3N4Q7</accession>
<name>A0A9K3N4Q7_HELAN</name>
<dbReference type="AlphaFoldDB" id="A0A9K3N4Q7"/>
<protein>
    <submittedName>
        <fullName evidence="1">Uncharacterized protein</fullName>
    </submittedName>
</protein>
<reference evidence="1" key="2">
    <citation type="submission" date="2020-06" db="EMBL/GenBank/DDBJ databases">
        <title>Helianthus annuus Genome sequencing and assembly Release 2.</title>
        <authorList>
            <person name="Gouzy J."/>
            <person name="Langlade N."/>
            <person name="Munos S."/>
        </authorList>
    </citation>
    <scope>NUCLEOTIDE SEQUENCE</scope>
    <source>
        <tissue evidence="1">Leaves</tissue>
    </source>
</reference>